<reference evidence="2" key="1">
    <citation type="submission" date="2020-02" db="EMBL/GenBank/DDBJ databases">
        <authorList>
            <person name="Meier V. D."/>
        </authorList>
    </citation>
    <scope>NUCLEOTIDE SEQUENCE</scope>
    <source>
        <strain evidence="2">AVDCRST_MAG29</strain>
    </source>
</reference>
<feature type="compositionally biased region" description="Basic residues" evidence="1">
    <location>
        <begin position="58"/>
        <end position="71"/>
    </location>
</feature>
<name>A0A6J4M0F6_9ACTN</name>
<feature type="non-terminal residue" evidence="2">
    <location>
        <position position="1"/>
    </location>
</feature>
<gene>
    <name evidence="2" type="ORF">AVDCRST_MAG29-1929</name>
</gene>
<sequence length="318" mass="35147">ERSPRCRRPCRRSRTQADCRAAHDRPPAGHALSRVPRPWCGDSGRHPRPVRSGEGLHSRRPHLARPPRRSQGRGARPARAGNVTGRCAGRLRRRGQGDRRPRVGQAGLRTDHRCRGRASRRRGAGHHPERLRRQLPHTVGRHLGHADHHRQAQLGHPRARGGSRHPDAVPGTDLRCRHHGTCRRAQAEGAHRPAGAHRSGDRGLRWARNRWRLLAGRGLRRQPGGRGRCLACCGGLRLVPALVPGRPDRQDGLPAALHRQRHLRRDPAPGGDADVEDHRRGQQGRGGADLRARRLRCRGGLEAGAAAGDRGDREAQGV</sequence>
<feature type="region of interest" description="Disordered" evidence="1">
    <location>
        <begin position="258"/>
        <end position="292"/>
    </location>
</feature>
<feature type="compositionally biased region" description="Basic residues" evidence="1">
    <location>
        <begin position="133"/>
        <end position="143"/>
    </location>
</feature>
<proteinExistence type="predicted"/>
<feature type="non-terminal residue" evidence="2">
    <location>
        <position position="318"/>
    </location>
</feature>
<dbReference type="EMBL" id="CADCUG010000118">
    <property type="protein sequence ID" value="CAA9346537.1"/>
    <property type="molecule type" value="Genomic_DNA"/>
</dbReference>
<feature type="region of interest" description="Disordered" evidence="1">
    <location>
        <begin position="1"/>
        <end position="176"/>
    </location>
</feature>
<evidence type="ECO:0000313" key="2">
    <source>
        <dbReference type="EMBL" id="CAA9346537.1"/>
    </source>
</evidence>
<evidence type="ECO:0000256" key="1">
    <source>
        <dbReference type="SAM" id="MobiDB-lite"/>
    </source>
</evidence>
<protein>
    <submittedName>
        <fullName evidence="2">Electron transfer flavoprotein, alpha subunit</fullName>
    </submittedName>
</protein>
<feature type="compositionally biased region" description="Basic residues" evidence="1">
    <location>
        <begin position="112"/>
        <end position="125"/>
    </location>
</feature>
<accession>A0A6J4M0F6</accession>
<feature type="compositionally biased region" description="Basic and acidic residues" evidence="1">
    <location>
        <begin position="15"/>
        <end position="27"/>
    </location>
</feature>
<dbReference type="AlphaFoldDB" id="A0A6J4M0F6"/>
<organism evidence="2">
    <name type="scientific">uncultured Nocardioidaceae bacterium</name>
    <dbReference type="NCBI Taxonomy" id="253824"/>
    <lineage>
        <taxon>Bacteria</taxon>
        <taxon>Bacillati</taxon>
        <taxon>Actinomycetota</taxon>
        <taxon>Actinomycetes</taxon>
        <taxon>Propionibacteriales</taxon>
        <taxon>Nocardioidaceae</taxon>
        <taxon>environmental samples</taxon>
    </lineage>
</organism>
<feature type="compositionally biased region" description="Basic residues" evidence="1">
    <location>
        <begin position="1"/>
        <end position="14"/>
    </location>
</feature>